<dbReference type="Proteomes" id="UP000012174">
    <property type="component" value="Unassembled WGS sequence"/>
</dbReference>
<gene>
    <name evidence="3" type="ORF">UCREL1_9689</name>
</gene>
<dbReference type="OrthoDB" id="190201at2759"/>
<protein>
    <recommendedName>
        <fullName evidence="2">AB hydrolase-1 domain-containing protein</fullName>
    </recommendedName>
</protein>
<keyword evidence="1" id="KW-0732">Signal</keyword>
<evidence type="ECO:0000259" key="2">
    <source>
        <dbReference type="Pfam" id="PF12697"/>
    </source>
</evidence>
<reference evidence="4" key="1">
    <citation type="journal article" date="2013" name="Genome Announc.">
        <title>Draft genome sequence of the grapevine dieback fungus Eutypa lata UCR-EL1.</title>
        <authorList>
            <person name="Blanco-Ulate B."/>
            <person name="Rolshausen P.E."/>
            <person name="Cantu D."/>
        </authorList>
    </citation>
    <scope>NUCLEOTIDE SEQUENCE [LARGE SCALE GENOMIC DNA]</scope>
    <source>
        <strain evidence="4">UCR-EL1</strain>
    </source>
</reference>
<feature type="domain" description="AB hydrolase-1" evidence="2">
    <location>
        <begin position="99"/>
        <end position="357"/>
    </location>
</feature>
<proteinExistence type="predicted"/>
<keyword evidence="4" id="KW-1185">Reference proteome</keyword>
<evidence type="ECO:0000313" key="4">
    <source>
        <dbReference type="Proteomes" id="UP000012174"/>
    </source>
</evidence>
<dbReference type="InterPro" id="IPR029058">
    <property type="entry name" value="AB_hydrolase_fold"/>
</dbReference>
<dbReference type="HOGENOM" id="CLU_034763_1_0_1"/>
<evidence type="ECO:0000256" key="1">
    <source>
        <dbReference type="SAM" id="SignalP"/>
    </source>
</evidence>
<dbReference type="eggNOG" id="ENOG502SJ2N">
    <property type="taxonomic scope" value="Eukaryota"/>
</dbReference>
<dbReference type="OMA" id="CQNITIP"/>
<sequence length="378" mass="40520">MVHFNHYLVANSLILAGAVVRARQCQNITIPVSLTAENAVLNIPAPVDDVEVTNFILTSLKSIRDGAASTPEAATISGQYELAATYCEPDAGASSVLQILTHGIGFDRSYWDFPTHQHNYSYVNYALDRGYSALFWDRVGFGASTIGDPVSEIQQGLSVAALRELTLLARGGEIPGLPAAFEKIVHVGHSQGSSYTNTLTTMYPTISDGMVLTGFSHVSEYQPWGFISLHLSDANSKPGLEKYPHGYLVSGDEIAVQMVFFAPGQFDRDVLDAAYANAQPITVGEMATTGQPTMNHMTGPVAVITGQGDIIFCGLDCYATGDPNVPSLLSVSEGFYPNTTGFYPKVIDGAGHGLNLEYSAGTTYSEIMDFFAKYGLSP</sequence>
<feature type="signal peptide" evidence="1">
    <location>
        <begin position="1"/>
        <end position="22"/>
    </location>
</feature>
<feature type="chain" id="PRO_5004084715" description="AB hydrolase-1 domain-containing protein" evidence="1">
    <location>
        <begin position="23"/>
        <end position="378"/>
    </location>
</feature>
<organism evidence="3 4">
    <name type="scientific">Eutypa lata (strain UCR-EL1)</name>
    <name type="common">Grapevine dieback disease fungus</name>
    <name type="synonym">Eutypa armeniacae</name>
    <dbReference type="NCBI Taxonomy" id="1287681"/>
    <lineage>
        <taxon>Eukaryota</taxon>
        <taxon>Fungi</taxon>
        <taxon>Dikarya</taxon>
        <taxon>Ascomycota</taxon>
        <taxon>Pezizomycotina</taxon>
        <taxon>Sordariomycetes</taxon>
        <taxon>Xylariomycetidae</taxon>
        <taxon>Xylariales</taxon>
        <taxon>Diatrypaceae</taxon>
        <taxon>Eutypa</taxon>
    </lineage>
</organism>
<dbReference type="Pfam" id="PF12697">
    <property type="entry name" value="Abhydrolase_6"/>
    <property type="match status" value="1"/>
</dbReference>
<dbReference type="KEGG" id="ela:UCREL1_9689"/>
<evidence type="ECO:0000313" key="3">
    <source>
        <dbReference type="EMBL" id="EMR63399.1"/>
    </source>
</evidence>
<name>M7SB35_EUTLA</name>
<dbReference type="EMBL" id="KB707234">
    <property type="protein sequence ID" value="EMR63399.1"/>
    <property type="molecule type" value="Genomic_DNA"/>
</dbReference>
<dbReference type="InterPro" id="IPR000073">
    <property type="entry name" value="AB_hydrolase_1"/>
</dbReference>
<accession>M7SB35</accession>
<dbReference type="SUPFAM" id="SSF53474">
    <property type="entry name" value="alpha/beta-Hydrolases"/>
    <property type="match status" value="1"/>
</dbReference>
<dbReference type="AlphaFoldDB" id="M7SB35"/>
<dbReference type="Gene3D" id="3.40.50.1820">
    <property type="entry name" value="alpha/beta hydrolase"/>
    <property type="match status" value="1"/>
</dbReference>